<feature type="region of interest" description="Disordered" evidence="1">
    <location>
        <begin position="131"/>
        <end position="153"/>
    </location>
</feature>
<dbReference type="Proteomes" id="UP001177003">
    <property type="component" value="Chromosome 2"/>
</dbReference>
<proteinExistence type="predicted"/>
<reference evidence="2" key="1">
    <citation type="submission" date="2023-04" db="EMBL/GenBank/DDBJ databases">
        <authorList>
            <person name="Vijverberg K."/>
            <person name="Xiong W."/>
            <person name="Schranz E."/>
        </authorList>
    </citation>
    <scope>NUCLEOTIDE SEQUENCE</scope>
</reference>
<sequence length="341" mass="38389">MVARIPDAMLQKINPAHPMLVNYLKTISTNVETGVLLPSTVDPSKLKRGSKKSTTESPSKPSPTKVGKVIKPKNFETLQEQGTSNLVISSTLTTSTIDTSISLPPFVSTTPVVTHSPTFDNILNQPITSLFSSQSTDPPITHEEEEAQSDDEKEFDGTFANLEFDPEKENILDSRLLTGKQFKILNRKLNSLLQIQADSGNKHSVSSLEVYIMLKRQEHRLHEAILDVDRNNEKRNYRYITVRENNVVFDFSVADFPLMNVYDLLIVAKILKSIDYSKLQQGNKEDFMIGFEHLRVFIDGYYGALALTDIDLATTLGKKAIVPKSMIKNQYFLKDYEDGEI</sequence>
<organism evidence="2 3">
    <name type="scientific">Lactuca saligna</name>
    <name type="common">Willowleaf lettuce</name>
    <dbReference type="NCBI Taxonomy" id="75948"/>
    <lineage>
        <taxon>Eukaryota</taxon>
        <taxon>Viridiplantae</taxon>
        <taxon>Streptophyta</taxon>
        <taxon>Embryophyta</taxon>
        <taxon>Tracheophyta</taxon>
        <taxon>Spermatophyta</taxon>
        <taxon>Magnoliopsida</taxon>
        <taxon>eudicotyledons</taxon>
        <taxon>Gunneridae</taxon>
        <taxon>Pentapetalae</taxon>
        <taxon>asterids</taxon>
        <taxon>campanulids</taxon>
        <taxon>Asterales</taxon>
        <taxon>Asteraceae</taxon>
        <taxon>Cichorioideae</taxon>
        <taxon>Cichorieae</taxon>
        <taxon>Lactucinae</taxon>
        <taxon>Lactuca</taxon>
    </lineage>
</organism>
<evidence type="ECO:0000313" key="2">
    <source>
        <dbReference type="EMBL" id="CAI9271538.1"/>
    </source>
</evidence>
<evidence type="ECO:0000256" key="1">
    <source>
        <dbReference type="SAM" id="MobiDB-lite"/>
    </source>
</evidence>
<keyword evidence="3" id="KW-1185">Reference proteome</keyword>
<feature type="compositionally biased region" description="Acidic residues" evidence="1">
    <location>
        <begin position="143"/>
        <end position="153"/>
    </location>
</feature>
<dbReference type="EMBL" id="OX465078">
    <property type="protein sequence ID" value="CAI9271538.1"/>
    <property type="molecule type" value="Genomic_DNA"/>
</dbReference>
<dbReference type="AlphaFoldDB" id="A0AA35VM90"/>
<evidence type="ECO:0000313" key="3">
    <source>
        <dbReference type="Proteomes" id="UP001177003"/>
    </source>
</evidence>
<protein>
    <submittedName>
        <fullName evidence="2">Uncharacterized protein</fullName>
    </submittedName>
</protein>
<accession>A0AA35VM90</accession>
<feature type="region of interest" description="Disordered" evidence="1">
    <location>
        <begin position="39"/>
        <end position="71"/>
    </location>
</feature>
<gene>
    <name evidence="2" type="ORF">LSALG_LOCUS11805</name>
</gene>
<feature type="compositionally biased region" description="Low complexity" evidence="1">
    <location>
        <begin position="55"/>
        <end position="65"/>
    </location>
</feature>
<name>A0AA35VM90_LACSI</name>